<comment type="caution">
    <text evidence="2">The sequence shown here is derived from an EMBL/GenBank/DDBJ whole genome shotgun (WGS) entry which is preliminary data.</text>
</comment>
<dbReference type="Pfam" id="PF26063">
    <property type="entry name" value="MCMDC2_N"/>
    <property type="match status" value="1"/>
</dbReference>
<feature type="domain" description="MCMDC2 N-terminal" evidence="1">
    <location>
        <begin position="3"/>
        <end position="107"/>
    </location>
</feature>
<evidence type="ECO:0000313" key="2">
    <source>
        <dbReference type="EMBL" id="KOB70796.1"/>
    </source>
</evidence>
<name>A0A0L7L655_OPEBR</name>
<dbReference type="InterPro" id="IPR058769">
    <property type="entry name" value="MCMDC2_N"/>
</dbReference>
<reference evidence="2 3" key="1">
    <citation type="journal article" date="2015" name="Genome Biol. Evol.">
        <title>The genome of winter moth (Operophtera brumata) provides a genomic perspective on sexual dimorphism and phenology.</title>
        <authorList>
            <person name="Derks M.F."/>
            <person name="Smit S."/>
            <person name="Salis L."/>
            <person name="Schijlen E."/>
            <person name="Bossers A."/>
            <person name="Mateman C."/>
            <person name="Pijl A.S."/>
            <person name="de Ridder D."/>
            <person name="Groenen M.A."/>
            <person name="Visser M.E."/>
            <person name="Megens H.J."/>
        </authorList>
    </citation>
    <scope>NUCLEOTIDE SEQUENCE [LARGE SCALE GENOMIC DNA]</scope>
    <source>
        <strain evidence="2">WM2013NL</strain>
        <tissue evidence="2">Head and thorax</tissue>
    </source>
</reference>
<keyword evidence="3" id="KW-1185">Reference proteome</keyword>
<protein>
    <recommendedName>
        <fullName evidence="1">MCMDC2 N-terminal domain-containing protein</fullName>
    </recommendedName>
</protein>
<dbReference type="AlphaFoldDB" id="A0A0L7L655"/>
<accession>A0A0L7L655</accession>
<gene>
    <name evidence="2" type="ORF">OBRU01_14771</name>
</gene>
<proteinExistence type="predicted"/>
<sequence length="571" mass="64012">MELQCQLLLYLDKRRYLADMKTECEKFLQEQVNRINKFPPLRFLLKIDVMDLLDTFASVGMYVIQEPLKWQRMCSEILFACLKSTAGEQNQNIRQDQCLALVRLQSLSKLLIPPNKQHYSGLVLFEGILISISNPTSYVHHTVWCCPEECEGSEVVLHYIPKAPPKCYICRSVLFENSGFRRCGEQVIATFKLERYSKNLSISDDLIPKLTLGLKYSIHAVVLKKLTAVWSLEEIIPLSTPLTCPILKDIEVLYKYCDGLPWKFVYCLAGTIGVNVCPRNCFMHLKISLLISLCSVKARLQTKSEIVHVLAAGCDTGYVGKLMTEASKVADRSIFLGTCNATVSTSLLASSGGVCVLPLPLHAYNQKQTCGVLAAVESGEVTTETSKTKLRSAVWAQGMDFKKIVLYNVASVFGSVCRGDYCEFNEEINDFILERAIDPVESNSQELQELKELASYIDLVAGIKVSLNFTTENLLKKYFLAARKERSSAVAVGSMRALVATCMTSARLCRRSVANIDDAVLAIWLHESGSPEPRLAPEECLQTPANFKKLHNKLNTFKEWLEQFTGSIIFN</sequence>
<dbReference type="EMBL" id="JTDY01002746">
    <property type="protein sequence ID" value="KOB70796.1"/>
    <property type="molecule type" value="Genomic_DNA"/>
</dbReference>
<evidence type="ECO:0000313" key="3">
    <source>
        <dbReference type="Proteomes" id="UP000037510"/>
    </source>
</evidence>
<organism evidence="2 3">
    <name type="scientific">Operophtera brumata</name>
    <name type="common">Winter moth</name>
    <name type="synonym">Phalaena brumata</name>
    <dbReference type="NCBI Taxonomy" id="104452"/>
    <lineage>
        <taxon>Eukaryota</taxon>
        <taxon>Metazoa</taxon>
        <taxon>Ecdysozoa</taxon>
        <taxon>Arthropoda</taxon>
        <taxon>Hexapoda</taxon>
        <taxon>Insecta</taxon>
        <taxon>Pterygota</taxon>
        <taxon>Neoptera</taxon>
        <taxon>Endopterygota</taxon>
        <taxon>Lepidoptera</taxon>
        <taxon>Glossata</taxon>
        <taxon>Ditrysia</taxon>
        <taxon>Geometroidea</taxon>
        <taxon>Geometridae</taxon>
        <taxon>Larentiinae</taxon>
        <taxon>Operophtera</taxon>
    </lineage>
</organism>
<dbReference type="STRING" id="104452.A0A0L7L655"/>
<evidence type="ECO:0000259" key="1">
    <source>
        <dbReference type="Pfam" id="PF26063"/>
    </source>
</evidence>
<dbReference type="Proteomes" id="UP000037510">
    <property type="component" value="Unassembled WGS sequence"/>
</dbReference>